<sequence>MPRSSKAAIGLGALFSVIIVSFLLSTAIFVSPRLEPATQYREELLFSLPTLRQNLHGAPEVKPQPAAFDRTRSIKNDSASTQFSLDSGSKEERKLNSTDFNLGLFNLQKDAPFSLVGRVNPPMQPMDISKMIAMFSFMNDGHFVPELNSPLEKIAILIPYRNRRKHLFTLLPVLIPLLMRQNVQFGIFVIELDAPTTFNKGALFNAGFLEIMKRDNYDCIILHDVDLIPLDDRNLYRCDKDHPIHFSANIVDYAFFYNGLFGGVVGFTPHQFKAINGASNVYFGWGGEDDDLRDRALGRNFTIIRKPSEFAIYKMVSHTKRGYWKANPNRFRIFASRRDRWDYDGLNSLEYKVTRVINKRVVAWINIAVNATRIVQTLPEDLRVSNEEDFVIDVQQGIINL</sequence>
<keyword evidence="6 11" id="KW-0812">Transmembrane</keyword>
<accession>A0AAE1APC6</accession>
<dbReference type="AlphaFoldDB" id="A0AAE1APC6"/>
<keyword evidence="7 11" id="KW-0735">Signal-anchor</keyword>
<evidence type="ECO:0000256" key="10">
    <source>
        <dbReference type="ARBA" id="ARBA00023180"/>
    </source>
</evidence>
<dbReference type="PANTHER" id="PTHR19300">
    <property type="entry name" value="BETA-1,4-GALACTOSYLTRANSFERASE"/>
    <property type="match status" value="1"/>
</dbReference>
<evidence type="ECO:0000256" key="4">
    <source>
        <dbReference type="ARBA" id="ARBA00022676"/>
    </source>
</evidence>
<dbReference type="Gene3D" id="3.90.550.10">
    <property type="entry name" value="Spore Coat Polysaccharide Biosynthesis Protein SpsA, Chain A"/>
    <property type="match status" value="1"/>
</dbReference>
<feature type="transmembrane region" description="Helical" evidence="11">
    <location>
        <begin position="7"/>
        <end position="30"/>
    </location>
</feature>
<dbReference type="Pfam" id="PF02709">
    <property type="entry name" value="Glyco_transf_7C"/>
    <property type="match status" value="1"/>
</dbReference>
<dbReference type="GO" id="GO:0005794">
    <property type="term" value="C:Golgi apparatus"/>
    <property type="evidence" value="ECO:0007669"/>
    <property type="project" value="TreeGrafter"/>
</dbReference>
<proteinExistence type="inferred from homology"/>
<comment type="function">
    <text evidence="11">Catalyses the transfer of galactose onto proteins or lipids.</text>
</comment>
<gene>
    <name evidence="14" type="ORF">RRG08_046590</name>
</gene>
<evidence type="ECO:0000313" key="14">
    <source>
        <dbReference type="EMBL" id="KAK3791438.1"/>
    </source>
</evidence>
<dbReference type="InterPro" id="IPR003859">
    <property type="entry name" value="Galactosyl_T"/>
</dbReference>
<evidence type="ECO:0000313" key="15">
    <source>
        <dbReference type="Proteomes" id="UP001283361"/>
    </source>
</evidence>
<dbReference type="GO" id="GO:0008378">
    <property type="term" value="F:galactosyltransferase activity"/>
    <property type="evidence" value="ECO:0007669"/>
    <property type="project" value="TreeGrafter"/>
</dbReference>
<keyword evidence="15" id="KW-1185">Reference proteome</keyword>
<evidence type="ECO:0000256" key="8">
    <source>
        <dbReference type="ARBA" id="ARBA00022989"/>
    </source>
</evidence>
<evidence type="ECO:0000259" key="12">
    <source>
        <dbReference type="Pfam" id="PF02709"/>
    </source>
</evidence>
<evidence type="ECO:0000256" key="6">
    <source>
        <dbReference type="ARBA" id="ARBA00022692"/>
    </source>
</evidence>
<dbReference type="GO" id="GO:0016020">
    <property type="term" value="C:membrane"/>
    <property type="evidence" value="ECO:0007669"/>
    <property type="project" value="UniProtKB-SubCell"/>
</dbReference>
<dbReference type="PANTHER" id="PTHR19300:SF57">
    <property type="entry name" value="BETA-1,4-N-ACETYLGALACTOSAMINYLTRANSFERASE"/>
    <property type="match status" value="1"/>
</dbReference>
<evidence type="ECO:0000256" key="3">
    <source>
        <dbReference type="ARBA" id="ARBA00005735"/>
    </source>
</evidence>
<dbReference type="Proteomes" id="UP001283361">
    <property type="component" value="Unassembled WGS sequence"/>
</dbReference>
<keyword evidence="9 11" id="KW-0472">Membrane</keyword>
<dbReference type="Pfam" id="PF13733">
    <property type="entry name" value="Glyco_transf_7N"/>
    <property type="match status" value="1"/>
</dbReference>
<dbReference type="GO" id="GO:0005975">
    <property type="term" value="P:carbohydrate metabolic process"/>
    <property type="evidence" value="ECO:0007669"/>
    <property type="project" value="InterPro"/>
</dbReference>
<reference evidence="14" key="1">
    <citation type="journal article" date="2023" name="G3 (Bethesda)">
        <title>A reference genome for the long-term kleptoplast-retaining sea slug Elysia crispata morphotype clarki.</title>
        <authorList>
            <person name="Eastman K.E."/>
            <person name="Pendleton A.L."/>
            <person name="Shaikh M.A."/>
            <person name="Suttiyut T."/>
            <person name="Ogas R."/>
            <person name="Tomko P."/>
            <person name="Gavelis G."/>
            <person name="Widhalm J.R."/>
            <person name="Wisecaver J.H."/>
        </authorList>
    </citation>
    <scope>NUCLEOTIDE SEQUENCE</scope>
    <source>
        <strain evidence="14">ECLA1</strain>
    </source>
</reference>
<dbReference type="EMBL" id="JAWDGP010001472">
    <property type="protein sequence ID" value="KAK3791438.1"/>
    <property type="molecule type" value="Genomic_DNA"/>
</dbReference>
<dbReference type="EC" id="2.4.1.-" evidence="11"/>
<comment type="similarity">
    <text evidence="3 11">Belongs to the glycosyltransferase 7 family.</text>
</comment>
<evidence type="ECO:0000256" key="1">
    <source>
        <dbReference type="ARBA" id="ARBA00004606"/>
    </source>
</evidence>
<name>A0AAE1APC6_9GAST</name>
<evidence type="ECO:0000259" key="13">
    <source>
        <dbReference type="Pfam" id="PF13733"/>
    </source>
</evidence>
<comment type="pathway">
    <text evidence="2 11">Protein modification; protein glycosylation.</text>
</comment>
<feature type="domain" description="Galactosyltransferase C-terminal" evidence="12">
    <location>
        <begin position="245"/>
        <end position="318"/>
    </location>
</feature>
<evidence type="ECO:0000256" key="5">
    <source>
        <dbReference type="ARBA" id="ARBA00022679"/>
    </source>
</evidence>
<evidence type="ECO:0000256" key="11">
    <source>
        <dbReference type="RuleBase" id="RU368121"/>
    </source>
</evidence>
<keyword evidence="5 11" id="KW-0808">Transferase</keyword>
<comment type="caution">
    <text evidence="14">The sequence shown here is derived from an EMBL/GenBank/DDBJ whole genome shotgun (WGS) entry which is preliminary data.</text>
</comment>
<dbReference type="SUPFAM" id="SSF53448">
    <property type="entry name" value="Nucleotide-diphospho-sugar transferases"/>
    <property type="match status" value="1"/>
</dbReference>
<dbReference type="InterPro" id="IPR027995">
    <property type="entry name" value="Galactosyl_T_N"/>
</dbReference>
<evidence type="ECO:0000256" key="7">
    <source>
        <dbReference type="ARBA" id="ARBA00022968"/>
    </source>
</evidence>
<protein>
    <recommendedName>
        <fullName evidence="11">Beta-1,4-galactosyltransferase</fullName>
        <ecNumber evidence="11">2.4.1.-</ecNumber>
    </recommendedName>
</protein>
<keyword evidence="4 11" id="KW-0328">Glycosyltransferase</keyword>
<organism evidence="14 15">
    <name type="scientific">Elysia crispata</name>
    <name type="common">lettuce slug</name>
    <dbReference type="NCBI Taxonomy" id="231223"/>
    <lineage>
        <taxon>Eukaryota</taxon>
        <taxon>Metazoa</taxon>
        <taxon>Spiralia</taxon>
        <taxon>Lophotrochozoa</taxon>
        <taxon>Mollusca</taxon>
        <taxon>Gastropoda</taxon>
        <taxon>Heterobranchia</taxon>
        <taxon>Euthyneura</taxon>
        <taxon>Panpulmonata</taxon>
        <taxon>Sacoglossa</taxon>
        <taxon>Placobranchoidea</taxon>
        <taxon>Plakobranchidae</taxon>
        <taxon>Elysia</taxon>
    </lineage>
</organism>
<feature type="domain" description="Galactosyltransferase N-terminal" evidence="13">
    <location>
        <begin position="124"/>
        <end position="239"/>
    </location>
</feature>
<keyword evidence="10 11" id="KW-0325">Glycoprotein</keyword>
<comment type="subcellular location">
    <subcellularLocation>
        <location evidence="1">Membrane</location>
        <topology evidence="1">Single-pass type II membrane protein</topology>
    </subcellularLocation>
</comment>
<dbReference type="CDD" id="cd00899">
    <property type="entry name" value="b4GalT"/>
    <property type="match status" value="1"/>
</dbReference>
<dbReference type="PRINTS" id="PR02050">
    <property type="entry name" value="B14GALTRFASE"/>
</dbReference>
<dbReference type="InterPro" id="IPR029044">
    <property type="entry name" value="Nucleotide-diphossugar_trans"/>
</dbReference>
<evidence type="ECO:0000256" key="9">
    <source>
        <dbReference type="ARBA" id="ARBA00023136"/>
    </source>
</evidence>
<keyword evidence="8 11" id="KW-1133">Transmembrane helix</keyword>
<evidence type="ECO:0000256" key="2">
    <source>
        <dbReference type="ARBA" id="ARBA00004922"/>
    </source>
</evidence>
<dbReference type="InterPro" id="IPR027791">
    <property type="entry name" value="Galactosyl_T_C"/>
</dbReference>